<evidence type="ECO:0000313" key="3">
    <source>
        <dbReference type="Proteomes" id="UP001273531"/>
    </source>
</evidence>
<dbReference type="Proteomes" id="UP001273531">
    <property type="component" value="Unassembled WGS sequence"/>
</dbReference>
<evidence type="ECO:0000313" key="2">
    <source>
        <dbReference type="EMBL" id="MDV3455406.1"/>
    </source>
</evidence>
<accession>A0ABU3Y212</accession>
<evidence type="ECO:0000256" key="1">
    <source>
        <dbReference type="SAM" id="MobiDB-lite"/>
    </source>
</evidence>
<feature type="region of interest" description="Disordered" evidence="1">
    <location>
        <begin position="347"/>
        <end position="426"/>
    </location>
</feature>
<gene>
    <name evidence="2" type="ORF">RZN05_00305</name>
</gene>
<sequence length="426" mass="45193">MTAQTEILPSEPYAYDPASFDPAAYHGFAPPPGATRYDGWTPDKQRRFLEALSEGFTVVQACAIVALSKQSAYALRGSPRGASFAIGWEAAVLKARATLADELMERAFKGNRDTVTTDDGRVTTRHRHDNRLGMAMLARLDRMADTAKGAGIAAAARLVAEDFGQYLDLIGRDAGPARAGMFLGARVEPAGDAALAPIRTLARADRWLRTHTDIAEPLQIADLDPAERAGWTAEQWVRAEAAGLVDLAPETPDSSQVGQPLDSDEDELPVWWCSTRECWLTNFPPPEGYQGFEVGQYGDANYSRTVTDAEQAVLDAQEGADTATRQVAGARARDRYFGFAADADADADAAEAEAAPEAPDPADELPAPSDAPRRRAPATAYLQADRSLAPPFAPSGADMGISPGSIADAVLGHPGNGGGAPASLEE</sequence>
<keyword evidence="3" id="KW-1185">Reference proteome</keyword>
<protein>
    <recommendedName>
        <fullName evidence="4">Terminase</fullName>
    </recommendedName>
</protein>
<organism evidence="2 3">
    <name type="scientific">Sphingomonas agrestis</name>
    <dbReference type="NCBI Taxonomy" id="3080540"/>
    <lineage>
        <taxon>Bacteria</taxon>
        <taxon>Pseudomonadati</taxon>
        <taxon>Pseudomonadota</taxon>
        <taxon>Alphaproteobacteria</taxon>
        <taxon>Sphingomonadales</taxon>
        <taxon>Sphingomonadaceae</taxon>
        <taxon>Sphingomonas</taxon>
    </lineage>
</organism>
<proteinExistence type="predicted"/>
<dbReference type="EMBL" id="JAWJEJ010000001">
    <property type="protein sequence ID" value="MDV3455406.1"/>
    <property type="molecule type" value="Genomic_DNA"/>
</dbReference>
<comment type="caution">
    <text evidence="2">The sequence shown here is derived from an EMBL/GenBank/DDBJ whole genome shotgun (WGS) entry which is preliminary data.</text>
</comment>
<evidence type="ECO:0008006" key="4">
    <source>
        <dbReference type="Google" id="ProtNLM"/>
    </source>
</evidence>
<dbReference type="RefSeq" id="WP_317224628.1">
    <property type="nucleotide sequence ID" value="NZ_JAWJEJ010000001.1"/>
</dbReference>
<reference evidence="2 3" key="1">
    <citation type="submission" date="2023-10" db="EMBL/GenBank/DDBJ databases">
        <title>Sphingomonas sp. HF-S4 16S ribosomal RNA gene Genome sequencing and assembly.</title>
        <authorList>
            <person name="Lee H."/>
        </authorList>
    </citation>
    <scope>NUCLEOTIDE SEQUENCE [LARGE SCALE GENOMIC DNA]</scope>
    <source>
        <strain evidence="2 3">HF-S4</strain>
    </source>
</reference>
<name>A0ABU3Y212_9SPHN</name>